<dbReference type="EMBL" id="JAGIYZ010000016">
    <property type="protein sequence ID" value="MBP0465552.1"/>
    <property type="molecule type" value="Genomic_DNA"/>
</dbReference>
<reference evidence="2 3" key="1">
    <citation type="submission" date="2021-03" db="EMBL/GenBank/DDBJ databases">
        <authorList>
            <person name="So Y."/>
        </authorList>
    </citation>
    <scope>NUCLEOTIDE SEQUENCE [LARGE SCALE GENOMIC DNA]</scope>
    <source>
        <strain evidence="2 3">PWR1</strain>
    </source>
</reference>
<sequence length="236" mass="25117">MTIPRRPLLLAALAAPFLSRQARAATTAIALRPGAPRTRIATRTLRGERGEAFAIAFGAQGEVRLPTWYGDGRVLRALPLAGREVLLAEFQGNRGTGVAQRLVAAIGWDDAAGLRILGIETLSFRDAQTSAASRRMTGTLEATAARDALLLRHETVLRRGRGPDLRETWTTRLAWSGAGLLAAPATPPRAGGMQRRVDAARARIHALLAAAPVTDATALDYDEAGLWAVGYAEPVS</sequence>
<feature type="signal peptide" evidence="1">
    <location>
        <begin position="1"/>
        <end position="24"/>
    </location>
</feature>
<dbReference type="RefSeq" id="WP_209352933.1">
    <property type="nucleotide sequence ID" value="NZ_JAGIYZ010000016.1"/>
</dbReference>
<organism evidence="2 3">
    <name type="scientific">Roseomonas nitratireducens</name>
    <dbReference type="NCBI Taxonomy" id="2820810"/>
    <lineage>
        <taxon>Bacteria</taxon>
        <taxon>Pseudomonadati</taxon>
        <taxon>Pseudomonadota</taxon>
        <taxon>Alphaproteobacteria</taxon>
        <taxon>Acetobacterales</taxon>
        <taxon>Roseomonadaceae</taxon>
        <taxon>Roseomonas</taxon>
    </lineage>
</organism>
<proteinExistence type="predicted"/>
<name>A0ABS4AYF3_9PROT</name>
<keyword evidence="3" id="KW-1185">Reference proteome</keyword>
<feature type="chain" id="PRO_5047290475" evidence="1">
    <location>
        <begin position="25"/>
        <end position="236"/>
    </location>
</feature>
<accession>A0ABS4AYF3</accession>
<dbReference type="Proteomes" id="UP000680815">
    <property type="component" value="Unassembled WGS sequence"/>
</dbReference>
<protein>
    <submittedName>
        <fullName evidence="2">Uncharacterized protein</fullName>
    </submittedName>
</protein>
<evidence type="ECO:0000313" key="3">
    <source>
        <dbReference type="Proteomes" id="UP000680815"/>
    </source>
</evidence>
<gene>
    <name evidence="2" type="ORF">J5Y09_16625</name>
</gene>
<keyword evidence="1" id="KW-0732">Signal</keyword>
<evidence type="ECO:0000313" key="2">
    <source>
        <dbReference type="EMBL" id="MBP0465552.1"/>
    </source>
</evidence>
<comment type="caution">
    <text evidence="2">The sequence shown here is derived from an EMBL/GenBank/DDBJ whole genome shotgun (WGS) entry which is preliminary data.</text>
</comment>
<evidence type="ECO:0000256" key="1">
    <source>
        <dbReference type="SAM" id="SignalP"/>
    </source>
</evidence>